<feature type="non-terminal residue" evidence="2">
    <location>
        <position position="325"/>
    </location>
</feature>
<feature type="compositionally biased region" description="Basic and acidic residues" evidence="1">
    <location>
        <begin position="285"/>
        <end position="296"/>
    </location>
</feature>
<dbReference type="AlphaFoldDB" id="A0A6J4HNI1"/>
<feature type="non-terminal residue" evidence="2">
    <location>
        <position position="1"/>
    </location>
</feature>
<protein>
    <submittedName>
        <fullName evidence="2">ABC transporter, permease protein 1 (Cluster 5, nickel/peptides/opines)</fullName>
    </submittedName>
</protein>
<feature type="compositionally biased region" description="Basic and acidic residues" evidence="1">
    <location>
        <begin position="10"/>
        <end position="20"/>
    </location>
</feature>
<dbReference type="EMBL" id="CADCTG010000108">
    <property type="protein sequence ID" value="CAA9229109.1"/>
    <property type="molecule type" value="Genomic_DNA"/>
</dbReference>
<name>A0A6J4HNI1_9PROT</name>
<feature type="compositionally biased region" description="Basic and acidic residues" evidence="1">
    <location>
        <begin position="237"/>
        <end position="246"/>
    </location>
</feature>
<feature type="compositionally biased region" description="Basic residues" evidence="1">
    <location>
        <begin position="21"/>
        <end position="31"/>
    </location>
</feature>
<feature type="region of interest" description="Disordered" evidence="1">
    <location>
        <begin position="166"/>
        <end position="257"/>
    </location>
</feature>
<organism evidence="2">
    <name type="scientific">uncultured Acetobacteraceae bacterium</name>
    <dbReference type="NCBI Taxonomy" id="169975"/>
    <lineage>
        <taxon>Bacteria</taxon>
        <taxon>Pseudomonadati</taxon>
        <taxon>Pseudomonadota</taxon>
        <taxon>Alphaproteobacteria</taxon>
        <taxon>Acetobacterales</taxon>
        <taxon>Acetobacteraceae</taxon>
        <taxon>environmental samples</taxon>
    </lineage>
</organism>
<evidence type="ECO:0000313" key="2">
    <source>
        <dbReference type="EMBL" id="CAA9229109.1"/>
    </source>
</evidence>
<gene>
    <name evidence="2" type="ORF">AVDCRST_MAG08-998</name>
</gene>
<feature type="region of interest" description="Disordered" evidence="1">
    <location>
        <begin position="1"/>
        <end position="143"/>
    </location>
</feature>
<accession>A0A6J4HNI1</accession>
<feature type="compositionally biased region" description="Low complexity" evidence="1">
    <location>
        <begin position="38"/>
        <end position="68"/>
    </location>
</feature>
<evidence type="ECO:0000256" key="1">
    <source>
        <dbReference type="SAM" id="MobiDB-lite"/>
    </source>
</evidence>
<feature type="region of interest" description="Disordered" evidence="1">
    <location>
        <begin position="271"/>
        <end position="307"/>
    </location>
</feature>
<feature type="compositionally biased region" description="Basic residues" evidence="1">
    <location>
        <begin position="274"/>
        <end position="283"/>
    </location>
</feature>
<feature type="compositionally biased region" description="Basic and acidic residues" evidence="1">
    <location>
        <begin position="200"/>
        <end position="227"/>
    </location>
</feature>
<proteinExistence type="predicted"/>
<reference evidence="2" key="1">
    <citation type="submission" date="2020-02" db="EMBL/GenBank/DDBJ databases">
        <authorList>
            <person name="Meier V. D."/>
        </authorList>
    </citation>
    <scope>NUCLEOTIDE SEQUENCE</scope>
    <source>
        <strain evidence="2">AVDCRST_MAG08</strain>
    </source>
</reference>
<feature type="compositionally biased region" description="Basic residues" evidence="1">
    <location>
        <begin position="100"/>
        <end position="121"/>
    </location>
</feature>
<sequence>DRLPVPAADPGRRRGAGDVRHRLHRRVRHRRSGGDPHQPGGRPVRARARGQGARPRPAALAAVPDLPGQGAARRPRPLLRVQRAGAEAHPPADAGDARTGGRRHGGGAHHRHPARPLRRPQTRQPAQQGHHGGQHPGLLAAHLLGRAHADPGLRRAARLAALHGAGRDGGGAGDALELPHARRPGAHGHAGDQPEPVQDQPRDPPDPRRRARDDADGLREVRPRQRAEPAPGHHGPRVQEHPDPRGDGGGAGVRGHHRLLRGDGEHLRLAGHGQAHHRQHQRARPAGDRRVPDDHRAHVHHHQLGGRSHLLDARPAGAAGGQGHM</sequence>